<organism evidence="2 3">
    <name type="scientific">Candidatus Kerfeldbacteria bacterium CG15_BIG_FIL_POST_REV_8_21_14_020_45_12</name>
    <dbReference type="NCBI Taxonomy" id="2014247"/>
    <lineage>
        <taxon>Bacteria</taxon>
        <taxon>Candidatus Kerfeldiibacteriota</taxon>
    </lineage>
</organism>
<comment type="caution">
    <text evidence="2">The sequence shown here is derived from an EMBL/GenBank/DDBJ whole genome shotgun (WGS) entry which is preliminary data.</text>
</comment>
<gene>
    <name evidence="2" type="ORF">COW24_02215</name>
</gene>
<reference evidence="2 3" key="1">
    <citation type="submission" date="2017-09" db="EMBL/GenBank/DDBJ databases">
        <title>Depth-based differentiation of microbial function through sediment-hosted aquifers and enrichment of novel symbionts in the deep terrestrial subsurface.</title>
        <authorList>
            <person name="Probst A.J."/>
            <person name="Ladd B."/>
            <person name="Jarett J.K."/>
            <person name="Geller-Mcgrath D.E."/>
            <person name="Sieber C.M."/>
            <person name="Emerson J.B."/>
            <person name="Anantharaman K."/>
            <person name="Thomas B.C."/>
            <person name="Malmstrom R."/>
            <person name="Stieglmeier M."/>
            <person name="Klingl A."/>
            <person name="Woyke T."/>
            <person name="Ryan C.M."/>
            <person name="Banfield J.F."/>
        </authorList>
    </citation>
    <scope>NUCLEOTIDE SEQUENCE [LARGE SCALE GENOMIC DNA]</scope>
    <source>
        <strain evidence="2">CG15_BIG_FIL_POST_REV_8_21_14_020_45_12</strain>
    </source>
</reference>
<evidence type="ECO:0000313" key="2">
    <source>
        <dbReference type="EMBL" id="PIW37056.1"/>
    </source>
</evidence>
<dbReference type="EMBL" id="PFGC01000028">
    <property type="protein sequence ID" value="PIW37056.1"/>
    <property type="molecule type" value="Genomic_DNA"/>
</dbReference>
<protein>
    <submittedName>
        <fullName evidence="2">Uncharacterized protein</fullName>
    </submittedName>
</protein>
<feature type="region of interest" description="Disordered" evidence="1">
    <location>
        <begin position="61"/>
        <end position="80"/>
    </location>
</feature>
<evidence type="ECO:0000313" key="3">
    <source>
        <dbReference type="Proteomes" id="UP000230292"/>
    </source>
</evidence>
<accession>A0A2M7H492</accession>
<sequence length="80" mass="8633">MSIFQKVTVKSTSPQAVTVTLPDGHDFEWSISEDDPTLAAIKDGDQVILTLTTTHAILNELMSSSNEHAPNTPQTKPVQG</sequence>
<dbReference type="AlphaFoldDB" id="A0A2M7H492"/>
<dbReference type="Proteomes" id="UP000230292">
    <property type="component" value="Unassembled WGS sequence"/>
</dbReference>
<proteinExistence type="predicted"/>
<name>A0A2M7H492_9BACT</name>
<evidence type="ECO:0000256" key="1">
    <source>
        <dbReference type="SAM" id="MobiDB-lite"/>
    </source>
</evidence>